<evidence type="ECO:0000313" key="3">
    <source>
        <dbReference type="EMBL" id="PGG95907.1"/>
    </source>
</evidence>
<dbReference type="PANTHER" id="PTHR48081:SF8">
    <property type="entry name" value="ALPHA_BETA HYDROLASE FOLD-3 DOMAIN-CONTAINING PROTEIN-RELATED"/>
    <property type="match status" value="1"/>
</dbReference>
<dbReference type="STRING" id="1447875.A0A2B7WHA1"/>
<dbReference type="Pfam" id="PF07859">
    <property type="entry name" value="Abhydrolase_3"/>
    <property type="match status" value="1"/>
</dbReference>
<comment type="caution">
    <text evidence="3">The sequence shown here is derived from an EMBL/GenBank/DDBJ whole genome shotgun (WGS) entry which is preliminary data.</text>
</comment>
<keyword evidence="1" id="KW-0378">Hydrolase</keyword>
<evidence type="ECO:0000313" key="4">
    <source>
        <dbReference type="Proteomes" id="UP000223968"/>
    </source>
</evidence>
<dbReference type="GO" id="GO:0016787">
    <property type="term" value="F:hydrolase activity"/>
    <property type="evidence" value="ECO:0007669"/>
    <property type="project" value="UniProtKB-KW"/>
</dbReference>
<dbReference type="InterPro" id="IPR013094">
    <property type="entry name" value="AB_hydrolase_3"/>
</dbReference>
<proteinExistence type="predicted"/>
<dbReference type="Gene3D" id="3.40.50.1820">
    <property type="entry name" value="alpha/beta hydrolase"/>
    <property type="match status" value="1"/>
</dbReference>
<dbReference type="SUPFAM" id="SSF53474">
    <property type="entry name" value="alpha/beta-Hydrolases"/>
    <property type="match status" value="1"/>
</dbReference>
<keyword evidence="4" id="KW-1185">Reference proteome</keyword>
<dbReference type="InterPro" id="IPR029058">
    <property type="entry name" value="AB_hydrolase_fold"/>
</dbReference>
<reference evidence="3 4" key="1">
    <citation type="submission" date="2017-10" db="EMBL/GenBank/DDBJ databases">
        <title>Comparative genomics in systemic dimorphic fungi from Ajellomycetaceae.</title>
        <authorList>
            <person name="Munoz J.F."/>
            <person name="Mcewen J.G."/>
            <person name="Clay O.K."/>
            <person name="Cuomo C.A."/>
        </authorList>
    </citation>
    <scope>NUCLEOTIDE SEQUENCE [LARGE SCALE GENOMIC DNA]</scope>
    <source>
        <strain evidence="3 4">UAMH5409</strain>
    </source>
</reference>
<organism evidence="3 4">
    <name type="scientific">Helicocarpus griseus UAMH5409</name>
    <dbReference type="NCBI Taxonomy" id="1447875"/>
    <lineage>
        <taxon>Eukaryota</taxon>
        <taxon>Fungi</taxon>
        <taxon>Dikarya</taxon>
        <taxon>Ascomycota</taxon>
        <taxon>Pezizomycotina</taxon>
        <taxon>Eurotiomycetes</taxon>
        <taxon>Eurotiomycetidae</taxon>
        <taxon>Onygenales</taxon>
        <taxon>Ajellomycetaceae</taxon>
        <taxon>Helicocarpus</taxon>
    </lineage>
</organism>
<dbReference type="InterPro" id="IPR050300">
    <property type="entry name" value="GDXG_lipolytic_enzyme"/>
</dbReference>
<accession>A0A2B7WHA1</accession>
<feature type="domain" description="Alpha/beta hydrolase fold-3" evidence="2">
    <location>
        <begin position="93"/>
        <end position="299"/>
    </location>
</feature>
<name>A0A2B7WHA1_9EURO</name>
<dbReference type="AlphaFoldDB" id="A0A2B7WHA1"/>
<evidence type="ECO:0000256" key="1">
    <source>
        <dbReference type="ARBA" id="ARBA00022801"/>
    </source>
</evidence>
<sequence length="328" mass="35600">MPSNLPRPAYDQEIVPILTHISSPPTLTRKLITALRQNPNLFRATPSASEIIGERPISHLERCVPGLSPRDPDIKLSIFSPKDEEQGSRPCIYYIHGGGMVMLNRFAGIEVPLQWLLETNATVVSVEYRLAPENQHPAQLNDCYAGLCWVSEHAGELGIDATRLMIAGQSSGGGLAAGTALMCRDLQGPKLCAQYLASPMLDDRNITVSSQQYVDEGTWSRGTNIMAWDAVLNGRAGGNSVSIYAAPARATDLSNLPTAFIDVGSAEVFRDESVAYATRLWASGVQAELHVYPGGFHGFDLIAPKSSLGTQAIFLKVNWVKRVLANKK</sequence>
<evidence type="ECO:0000259" key="2">
    <source>
        <dbReference type="Pfam" id="PF07859"/>
    </source>
</evidence>
<dbReference type="OrthoDB" id="408631at2759"/>
<dbReference type="EMBL" id="PDNB01000305">
    <property type="protein sequence ID" value="PGG95907.1"/>
    <property type="molecule type" value="Genomic_DNA"/>
</dbReference>
<dbReference type="Proteomes" id="UP000223968">
    <property type="component" value="Unassembled WGS sequence"/>
</dbReference>
<gene>
    <name evidence="3" type="ORF">AJ79_09817</name>
</gene>
<protein>
    <recommendedName>
        <fullName evidence="2">Alpha/beta hydrolase fold-3 domain-containing protein</fullName>
    </recommendedName>
</protein>
<dbReference type="PANTHER" id="PTHR48081">
    <property type="entry name" value="AB HYDROLASE SUPERFAMILY PROTEIN C4A8.06C"/>
    <property type="match status" value="1"/>
</dbReference>